<feature type="region of interest" description="Disordered" evidence="1">
    <location>
        <begin position="19"/>
        <end position="143"/>
    </location>
</feature>
<feature type="compositionally biased region" description="Low complexity" evidence="1">
    <location>
        <begin position="550"/>
        <end position="587"/>
    </location>
</feature>
<feature type="region of interest" description="Disordered" evidence="1">
    <location>
        <begin position="683"/>
        <end position="704"/>
    </location>
</feature>
<feature type="compositionally biased region" description="Low complexity" evidence="1">
    <location>
        <begin position="85"/>
        <end position="107"/>
    </location>
</feature>
<dbReference type="GeneID" id="40313950"/>
<reference evidence="2 3" key="1">
    <citation type="journal article" date="2018" name="BMC Genomics">
        <title>Genomic comparison of Trypanosoma conorhini and Trypanosoma rangeli to Trypanosoma cruzi strains of high and low virulence.</title>
        <authorList>
            <person name="Bradwell K.R."/>
            <person name="Koparde V.N."/>
            <person name="Matveyev A.V."/>
            <person name="Serrano M.G."/>
            <person name="Alves J.M."/>
            <person name="Parikh H."/>
            <person name="Huang B."/>
            <person name="Lee V."/>
            <person name="Espinosa-Alvarez O."/>
            <person name="Ortiz P.A."/>
            <person name="Costa-Martins A.G."/>
            <person name="Teixeira M.M."/>
            <person name="Buck G.A."/>
        </authorList>
    </citation>
    <scope>NUCLEOTIDE SEQUENCE [LARGE SCALE GENOMIC DNA]</scope>
    <source>
        <strain evidence="2 3">025E</strain>
    </source>
</reference>
<proteinExistence type="predicted"/>
<feature type="region of interest" description="Disordered" evidence="1">
    <location>
        <begin position="609"/>
        <end position="662"/>
    </location>
</feature>
<accession>A0A3R7PZA1</accession>
<feature type="compositionally biased region" description="Polar residues" evidence="1">
    <location>
        <begin position="963"/>
        <end position="978"/>
    </location>
</feature>
<dbReference type="EMBL" id="MKKU01000007">
    <property type="protein sequence ID" value="RNF27409.1"/>
    <property type="molecule type" value="Genomic_DNA"/>
</dbReference>
<feature type="compositionally biased region" description="Basic and acidic residues" evidence="1">
    <location>
        <begin position="953"/>
        <end position="962"/>
    </location>
</feature>
<evidence type="ECO:0000313" key="2">
    <source>
        <dbReference type="EMBL" id="RNF27409.1"/>
    </source>
</evidence>
<protein>
    <submittedName>
        <fullName evidence="2">Uncharacterized protein</fullName>
    </submittedName>
</protein>
<feature type="compositionally biased region" description="Basic and acidic residues" evidence="1">
    <location>
        <begin position="58"/>
        <end position="73"/>
    </location>
</feature>
<feature type="compositionally biased region" description="Low complexity" evidence="1">
    <location>
        <begin position="334"/>
        <end position="350"/>
    </location>
</feature>
<evidence type="ECO:0000256" key="1">
    <source>
        <dbReference type="SAM" id="MobiDB-lite"/>
    </source>
</evidence>
<sequence>MDSAGSSIVFQVRSGSKEVSFCGSESPGNALHLLDDADSDSDWSCTLGATPAPSRSPNRGERDGTHVSGEELRVSPVPSSLVGGATAAAPPRRQPQPAAAAAAVPRPLQGNCSNGSMAAARGGGRGQREHPGQRGGVANTQLRDTVAPVPVVVPAPSRLVDDKMGGCMGNCGLKTAFPFFRNLRRKLASKKKRKSKEGEAGSGYVEVPAEATTRVEEVAVPADAPRLIPGEAPSPSAAAASERKEACDDPLRPEPRASCTEVERDRGEPRVPDAAAPPAPTHGGAAKGKDVSETQEAERQEGTGGSSAEENIEQASTAAKALPSLEATPPLAASPSTVSPSLNLPSVSPLREAEAVGEGLATPIWHADGDSVQDAVPLRFEFEGLEGVADKEKEKETEEDGSELASPHCLPFAPLEGEAAGLPGTPVLVIPVAEHCVPSPSTATGASASPATKTTTEEFRREAPVGAFSLEARDSGREAKCLLAGAAGTPTRATRRSMSGKRAASHATTSALFVSGSTGTTHTTQRQGKLGVDEEQANDGGRRKSNGTRSPAAVKAASAGSHAASSPSTGRTASRSVVRRALQQQQQQRRESSRAAAAAAAAAARQAVAARRSVPKSRRTARPAEVEASIRGEKGAELQVNNRDGSNSSREGSGVSPGGGSYARLAEKRREYMQAAKFAATTYSTATSHSSNDGNRQKVPTGRPTCSAFREPAAGVCLSQEMLQEGDAAYWRRLAALLRATEKRGEGQTEVVAVGRLIGTLAARRSPYAGLTWREFKAQFYLSNSFSLGASSPPCAKGTEPTTETWEDVLLQLSKLLRPSCAACGPDARELWMLQLLSSGGKEWTLRQPSREWLYESVPPLTQRPSSATPLRPRPTSASPLHEDACGSGEASHASQRGTTARALEHHSRAPDTDCLHDVEATPHAAHPPGGSTGDKSDSAGGTLAQTVAARPVAERDSDSSRHSPSTTADAAAQQQPGASCAPSPCEHACLDPEAIRRRMAELDEMLARHEEEEEEEVEGVESRLANGCASTTALLPSAAELVSAAAGGVDKPHDVDGGRARGAAAAVGEEDAATRMGERWRLQERLLALAAERSMLADQLRIFATYDEAKRQCRKPRPVRGARPPQADSAPAA</sequence>
<dbReference type="OrthoDB" id="252085at2759"/>
<feature type="compositionally biased region" description="Basic and acidic residues" evidence="1">
    <location>
        <begin position="241"/>
        <end position="271"/>
    </location>
</feature>
<name>A0A3R7PZA1_9TRYP</name>
<feature type="region of interest" description="Disordered" evidence="1">
    <location>
        <begin position="487"/>
        <end position="597"/>
    </location>
</feature>
<feature type="region of interest" description="Disordered" evidence="1">
    <location>
        <begin position="858"/>
        <end position="985"/>
    </location>
</feature>
<organism evidence="2 3">
    <name type="scientific">Trypanosoma conorhini</name>
    <dbReference type="NCBI Taxonomy" id="83891"/>
    <lineage>
        <taxon>Eukaryota</taxon>
        <taxon>Discoba</taxon>
        <taxon>Euglenozoa</taxon>
        <taxon>Kinetoplastea</taxon>
        <taxon>Metakinetoplastina</taxon>
        <taxon>Trypanosomatida</taxon>
        <taxon>Trypanosomatidae</taxon>
        <taxon>Trypanosoma</taxon>
    </lineage>
</organism>
<feature type="compositionally biased region" description="Polar residues" evidence="1">
    <location>
        <begin position="639"/>
        <end position="651"/>
    </location>
</feature>
<feature type="compositionally biased region" description="Basic and acidic residues" evidence="1">
    <location>
        <begin position="622"/>
        <end position="636"/>
    </location>
</feature>
<feature type="compositionally biased region" description="Basic and acidic residues" evidence="1">
    <location>
        <begin position="903"/>
        <end position="921"/>
    </location>
</feature>
<keyword evidence="3" id="KW-1185">Reference proteome</keyword>
<feature type="compositionally biased region" description="Polar residues" evidence="1">
    <location>
        <begin position="306"/>
        <end position="317"/>
    </location>
</feature>
<dbReference type="AlphaFoldDB" id="A0A3R7PZA1"/>
<dbReference type="Proteomes" id="UP000284403">
    <property type="component" value="Unassembled WGS sequence"/>
</dbReference>
<feature type="region of interest" description="Disordered" evidence="1">
    <location>
        <begin position="439"/>
        <end position="464"/>
    </location>
</feature>
<feature type="compositionally biased region" description="Basic and acidic residues" evidence="1">
    <location>
        <begin position="287"/>
        <end position="301"/>
    </location>
</feature>
<feature type="region of interest" description="Disordered" evidence="1">
    <location>
        <begin position="387"/>
        <end position="408"/>
    </location>
</feature>
<gene>
    <name evidence="2" type="ORF">Tco025E_00339</name>
</gene>
<feature type="region of interest" description="Disordered" evidence="1">
    <location>
        <begin position="221"/>
        <end position="356"/>
    </location>
</feature>
<feature type="region of interest" description="Disordered" evidence="1">
    <location>
        <begin position="1112"/>
        <end position="1134"/>
    </location>
</feature>
<dbReference type="RefSeq" id="XP_029232615.1">
    <property type="nucleotide sequence ID" value="XM_029367282.1"/>
</dbReference>
<evidence type="ECO:0000313" key="3">
    <source>
        <dbReference type="Proteomes" id="UP000284403"/>
    </source>
</evidence>
<feature type="compositionally biased region" description="Polar residues" evidence="1">
    <location>
        <begin position="506"/>
        <end position="527"/>
    </location>
</feature>
<feature type="compositionally biased region" description="Low complexity" evidence="1">
    <location>
        <begin position="439"/>
        <end position="454"/>
    </location>
</feature>
<comment type="caution">
    <text evidence="2">The sequence shown here is derived from an EMBL/GenBank/DDBJ whole genome shotgun (WGS) entry which is preliminary data.</text>
</comment>